<gene>
    <name evidence="1" type="ORF">TrVE_jg8666</name>
</gene>
<dbReference type="EMBL" id="BRXX01000001">
    <property type="protein sequence ID" value="GMH81174.1"/>
    <property type="molecule type" value="Genomic_DNA"/>
</dbReference>
<proteinExistence type="predicted"/>
<organism evidence="1 2">
    <name type="scientific">Triparma verrucosa</name>
    <dbReference type="NCBI Taxonomy" id="1606542"/>
    <lineage>
        <taxon>Eukaryota</taxon>
        <taxon>Sar</taxon>
        <taxon>Stramenopiles</taxon>
        <taxon>Ochrophyta</taxon>
        <taxon>Bolidophyceae</taxon>
        <taxon>Parmales</taxon>
        <taxon>Triparmaceae</taxon>
        <taxon>Triparma</taxon>
    </lineage>
</organism>
<accession>A0A9W7B7A9</accession>
<keyword evidence="2" id="KW-1185">Reference proteome</keyword>
<protein>
    <submittedName>
        <fullName evidence="1">Uncharacterized protein</fullName>
    </submittedName>
</protein>
<evidence type="ECO:0000313" key="2">
    <source>
        <dbReference type="Proteomes" id="UP001165160"/>
    </source>
</evidence>
<reference evidence="2" key="1">
    <citation type="journal article" date="2023" name="Commun. Biol.">
        <title>Genome analysis of Parmales, the sister group of diatoms, reveals the evolutionary specialization of diatoms from phago-mixotrophs to photoautotrophs.</title>
        <authorList>
            <person name="Ban H."/>
            <person name="Sato S."/>
            <person name="Yoshikawa S."/>
            <person name="Yamada K."/>
            <person name="Nakamura Y."/>
            <person name="Ichinomiya M."/>
            <person name="Sato N."/>
            <person name="Blanc-Mathieu R."/>
            <person name="Endo H."/>
            <person name="Kuwata A."/>
            <person name="Ogata H."/>
        </authorList>
    </citation>
    <scope>NUCLEOTIDE SEQUENCE [LARGE SCALE GENOMIC DNA]</scope>
    <source>
        <strain evidence="2">NIES 3699</strain>
    </source>
</reference>
<name>A0A9W7B7A9_9STRA</name>
<dbReference type="AlphaFoldDB" id="A0A9W7B7A9"/>
<sequence length="97" mass="10687">MVQKAAILIAPHGANEVFDTGAHRGTCKIEMLDPTNSNICYGRQSFWCGHQYFGISCPLGKVKKNEGAKCLNLIIEKLLECFVPEGLEGGWMDTVDK</sequence>
<evidence type="ECO:0000313" key="1">
    <source>
        <dbReference type="EMBL" id="GMH81174.1"/>
    </source>
</evidence>
<comment type="caution">
    <text evidence="1">The sequence shown here is derived from an EMBL/GenBank/DDBJ whole genome shotgun (WGS) entry which is preliminary data.</text>
</comment>
<dbReference type="Proteomes" id="UP001165160">
    <property type="component" value="Unassembled WGS sequence"/>
</dbReference>